<feature type="domain" description="HTH araC/xylS-type" evidence="5">
    <location>
        <begin position="391"/>
        <end position="490"/>
    </location>
</feature>
<organism evidence="7 8">
    <name type="scientific">Pontibacillus chungwhensis BH030062</name>
    <dbReference type="NCBI Taxonomy" id="1385513"/>
    <lineage>
        <taxon>Bacteria</taxon>
        <taxon>Bacillati</taxon>
        <taxon>Bacillota</taxon>
        <taxon>Bacilli</taxon>
        <taxon>Bacillales</taxon>
        <taxon>Bacillaceae</taxon>
        <taxon>Pontibacillus</taxon>
    </lineage>
</organism>
<evidence type="ECO:0000256" key="2">
    <source>
        <dbReference type="ARBA" id="ARBA00023125"/>
    </source>
</evidence>
<evidence type="ECO:0000259" key="6">
    <source>
        <dbReference type="PROSITE" id="PS50110"/>
    </source>
</evidence>
<dbReference type="PROSITE" id="PS00041">
    <property type="entry name" value="HTH_ARAC_FAMILY_1"/>
    <property type="match status" value="1"/>
</dbReference>
<dbReference type="PANTHER" id="PTHR43280:SF2">
    <property type="entry name" value="HTH-TYPE TRANSCRIPTIONAL REGULATOR EXSA"/>
    <property type="match status" value="1"/>
</dbReference>
<dbReference type="Gene3D" id="1.10.10.60">
    <property type="entry name" value="Homeodomain-like"/>
    <property type="match status" value="2"/>
</dbReference>
<dbReference type="InterPro" id="IPR018060">
    <property type="entry name" value="HTH_AraC"/>
</dbReference>
<dbReference type="InterPro" id="IPR020449">
    <property type="entry name" value="Tscrpt_reg_AraC-type_HTH"/>
</dbReference>
<comment type="caution">
    <text evidence="4">Lacks conserved residue(s) required for the propagation of feature annotation.</text>
</comment>
<keyword evidence="2" id="KW-0238">DNA-binding</keyword>
<dbReference type="GO" id="GO:0043565">
    <property type="term" value="F:sequence-specific DNA binding"/>
    <property type="evidence" value="ECO:0007669"/>
    <property type="project" value="InterPro"/>
</dbReference>
<evidence type="ECO:0000256" key="3">
    <source>
        <dbReference type="ARBA" id="ARBA00023163"/>
    </source>
</evidence>
<dbReference type="AlphaFoldDB" id="A0A0A2UWV1"/>
<dbReference type="PROSITE" id="PS01124">
    <property type="entry name" value="HTH_ARAC_FAMILY_2"/>
    <property type="match status" value="1"/>
</dbReference>
<gene>
    <name evidence="7" type="ORF">N780_01165</name>
</gene>
<dbReference type="eggNOG" id="COG4977">
    <property type="taxonomic scope" value="Bacteria"/>
</dbReference>
<evidence type="ECO:0008006" key="9">
    <source>
        <dbReference type="Google" id="ProtNLM"/>
    </source>
</evidence>
<proteinExistence type="predicted"/>
<evidence type="ECO:0000256" key="1">
    <source>
        <dbReference type="ARBA" id="ARBA00023015"/>
    </source>
</evidence>
<dbReference type="OrthoDB" id="342399at2"/>
<feature type="domain" description="Response regulatory" evidence="6">
    <location>
        <begin position="2"/>
        <end position="118"/>
    </location>
</feature>
<protein>
    <recommendedName>
        <fullName evidence="9">AraC family transcriptional regulator</fullName>
    </recommendedName>
</protein>
<dbReference type="InterPro" id="IPR001789">
    <property type="entry name" value="Sig_transdc_resp-reg_receiver"/>
</dbReference>
<evidence type="ECO:0000313" key="7">
    <source>
        <dbReference type="EMBL" id="KGP92369.1"/>
    </source>
</evidence>
<dbReference type="eggNOG" id="COG3279">
    <property type="taxonomic scope" value="Bacteria"/>
</dbReference>
<dbReference type="PANTHER" id="PTHR43280">
    <property type="entry name" value="ARAC-FAMILY TRANSCRIPTIONAL REGULATOR"/>
    <property type="match status" value="1"/>
</dbReference>
<accession>A0A0A2UWV1</accession>
<dbReference type="InterPro" id="IPR018062">
    <property type="entry name" value="HTH_AraC-typ_CS"/>
</dbReference>
<dbReference type="GO" id="GO:0000160">
    <property type="term" value="P:phosphorelay signal transduction system"/>
    <property type="evidence" value="ECO:0007669"/>
    <property type="project" value="InterPro"/>
</dbReference>
<dbReference type="SUPFAM" id="SSF52172">
    <property type="entry name" value="CheY-like"/>
    <property type="match status" value="1"/>
</dbReference>
<dbReference type="InterPro" id="IPR009057">
    <property type="entry name" value="Homeodomain-like_sf"/>
</dbReference>
<evidence type="ECO:0000259" key="5">
    <source>
        <dbReference type="PROSITE" id="PS01124"/>
    </source>
</evidence>
<dbReference type="RefSeq" id="WP_036781277.1">
    <property type="nucleotide sequence ID" value="NZ_AVBG01000003.1"/>
</dbReference>
<keyword evidence="1" id="KW-0805">Transcription regulation</keyword>
<dbReference type="EMBL" id="AVBG01000003">
    <property type="protein sequence ID" value="KGP92369.1"/>
    <property type="molecule type" value="Genomic_DNA"/>
</dbReference>
<dbReference type="Gene3D" id="3.40.50.2300">
    <property type="match status" value="1"/>
</dbReference>
<sequence length="494" mass="57695">MKLLIADRDETERYGMRWLVTSSSLPFSSVLLSSTLKETLSMIESERPHVIILELDMMNENSFSEMKWRLADYVIKVVATTTEATFARAMEAIELQVEKLLMKPLSPMQLQSILKKSLLDIESQRSKESSVEKLDDHHFLYHALFVKDSPALNENLTLFLVQPEYSRGLKSLHHSLQSYPFQYPVTVLPLSDRIICLYPSSDRNLVIDEARRFLRDWHDSSKGSIGISLPATALNDNSIYHQYQDVKKGVELFFYKGFRHVMALEEPVNWRYLDPFLSPSEQVEWEDILKKKDQNRMKDWMYGSFLHVIPPYPDPGLLKTRLTSILAQVRRFMKTHHLDEDKRLEERYQGVFESILHHRLLYKIVQDMLLFMSLVVEEVEEKEIDHYDVVESCLGYMKTHFANPSLSLVEVARSVNRNPSYISTLIKDRKDRSYREILLHIRMNEAKVLLASSKEPIQQIAEHVGFSQANHFSRKFKEATGMSPSTYRNQKLRS</sequence>
<keyword evidence="3" id="KW-0804">Transcription</keyword>
<dbReference type="SMART" id="SM00342">
    <property type="entry name" value="HTH_ARAC"/>
    <property type="match status" value="1"/>
</dbReference>
<reference evidence="7 8" key="1">
    <citation type="submission" date="2013-08" db="EMBL/GenBank/DDBJ databases">
        <title>Genome of Pontibacillus chungwhensis.</title>
        <authorList>
            <person name="Wang Q."/>
            <person name="Wang G."/>
        </authorList>
    </citation>
    <scope>NUCLEOTIDE SEQUENCE [LARGE SCALE GENOMIC DNA]</scope>
    <source>
        <strain evidence="7 8">BH030062</strain>
    </source>
</reference>
<keyword evidence="8" id="KW-1185">Reference proteome</keyword>
<evidence type="ECO:0000256" key="4">
    <source>
        <dbReference type="PROSITE-ProRule" id="PRU00169"/>
    </source>
</evidence>
<dbReference type="STRING" id="1385513.N780_01165"/>
<dbReference type="SUPFAM" id="SSF46689">
    <property type="entry name" value="Homeodomain-like"/>
    <property type="match status" value="1"/>
</dbReference>
<dbReference type="GO" id="GO:0003700">
    <property type="term" value="F:DNA-binding transcription factor activity"/>
    <property type="evidence" value="ECO:0007669"/>
    <property type="project" value="InterPro"/>
</dbReference>
<evidence type="ECO:0000313" key="8">
    <source>
        <dbReference type="Proteomes" id="UP000030153"/>
    </source>
</evidence>
<dbReference type="PRINTS" id="PR00032">
    <property type="entry name" value="HTHARAC"/>
</dbReference>
<dbReference type="InterPro" id="IPR011006">
    <property type="entry name" value="CheY-like_superfamily"/>
</dbReference>
<dbReference type="Pfam" id="PF12833">
    <property type="entry name" value="HTH_18"/>
    <property type="match status" value="1"/>
</dbReference>
<dbReference type="Proteomes" id="UP000030153">
    <property type="component" value="Unassembled WGS sequence"/>
</dbReference>
<dbReference type="PROSITE" id="PS50110">
    <property type="entry name" value="RESPONSE_REGULATORY"/>
    <property type="match status" value="1"/>
</dbReference>
<comment type="caution">
    <text evidence="7">The sequence shown here is derived from an EMBL/GenBank/DDBJ whole genome shotgun (WGS) entry which is preliminary data.</text>
</comment>
<name>A0A0A2UWV1_9BACI</name>